<sequence>MQFTSTQKRAVSWLALLLGLVTLLWLLAPVLTPFVVAAILAYALTPVVDWLDDVGRGRIPRLLAVVLVEVIFLLLLLALMLLVVPILIKQLPQLREQVPPMLDRLNGSLQPFFAQLGVHVSLDVAGLKAFAMEHLNTNFQDALGRLLASAKLGGSVALSVVGNAVLIPVVLFYLLMEWRRFMGLLLDLVPPRLRSAVDSFTTEADDVLGQYLRGQMLVMLMLAVYYSVGLALFGLDLALPIGVFTGLAVAIPYLGFGLGLILATLAGFLEFSAQTGHVSVLVMVAVVYGLGQMLESFFLTPRLVGERIGLHPLAVIFALMAFGQLLGFVGVLMALPLSAVLLVAVRRLRSAYLDSALYRDGA</sequence>
<evidence type="ECO:0000313" key="7">
    <source>
        <dbReference type="EMBL" id="BCO27745.1"/>
    </source>
</evidence>
<dbReference type="Pfam" id="PF01594">
    <property type="entry name" value="AI-2E_transport"/>
    <property type="match status" value="1"/>
</dbReference>
<feature type="transmembrane region" description="Helical" evidence="6">
    <location>
        <begin position="152"/>
        <end position="175"/>
    </location>
</feature>
<feature type="transmembrane region" description="Helical" evidence="6">
    <location>
        <begin position="241"/>
        <end position="269"/>
    </location>
</feature>
<dbReference type="PANTHER" id="PTHR21716">
    <property type="entry name" value="TRANSMEMBRANE PROTEIN"/>
    <property type="match status" value="1"/>
</dbReference>
<keyword evidence="3 6" id="KW-0812">Transmembrane</keyword>
<evidence type="ECO:0000256" key="3">
    <source>
        <dbReference type="ARBA" id="ARBA00022692"/>
    </source>
</evidence>
<comment type="similarity">
    <text evidence="2">Belongs to the autoinducer-2 exporter (AI-2E) (TC 2.A.86) family.</text>
</comment>
<dbReference type="EMBL" id="AP024238">
    <property type="protein sequence ID" value="BCO27745.1"/>
    <property type="molecule type" value="Genomic_DNA"/>
</dbReference>
<feature type="transmembrane region" description="Helical" evidence="6">
    <location>
        <begin position="217"/>
        <end position="235"/>
    </location>
</feature>
<dbReference type="Proteomes" id="UP000824366">
    <property type="component" value="Chromosome"/>
</dbReference>
<accession>A0ABM7MN70</accession>
<feature type="transmembrane region" description="Helical" evidence="6">
    <location>
        <begin position="314"/>
        <end position="345"/>
    </location>
</feature>
<protein>
    <submittedName>
        <fullName evidence="7">Transporter</fullName>
    </submittedName>
</protein>
<evidence type="ECO:0000256" key="2">
    <source>
        <dbReference type="ARBA" id="ARBA00009773"/>
    </source>
</evidence>
<keyword evidence="4 6" id="KW-1133">Transmembrane helix</keyword>
<proteinExistence type="inferred from homology"/>
<keyword evidence="5 6" id="KW-0472">Membrane</keyword>
<gene>
    <name evidence="7" type="ORF">MIZ03_2634</name>
</gene>
<evidence type="ECO:0000256" key="4">
    <source>
        <dbReference type="ARBA" id="ARBA00022989"/>
    </source>
</evidence>
<evidence type="ECO:0000256" key="5">
    <source>
        <dbReference type="ARBA" id="ARBA00023136"/>
    </source>
</evidence>
<dbReference type="RefSeq" id="WP_223903769.1">
    <property type="nucleotide sequence ID" value="NZ_AP024238.1"/>
</dbReference>
<evidence type="ECO:0000256" key="6">
    <source>
        <dbReference type="SAM" id="Phobius"/>
    </source>
</evidence>
<evidence type="ECO:0000256" key="1">
    <source>
        <dbReference type="ARBA" id="ARBA00004141"/>
    </source>
</evidence>
<keyword evidence="8" id="KW-1185">Reference proteome</keyword>
<comment type="subcellular location">
    <subcellularLocation>
        <location evidence="1">Membrane</location>
        <topology evidence="1">Multi-pass membrane protein</topology>
    </subcellularLocation>
</comment>
<name>A0ABM7MN70_9BURK</name>
<dbReference type="InterPro" id="IPR002549">
    <property type="entry name" value="AI-2E-like"/>
</dbReference>
<feature type="transmembrane region" description="Helical" evidence="6">
    <location>
        <begin position="61"/>
        <end position="88"/>
    </location>
</feature>
<organism evidence="7 8">
    <name type="scientific">Rhodoferax lithotrophicus</name>
    <dbReference type="NCBI Taxonomy" id="2798804"/>
    <lineage>
        <taxon>Bacteria</taxon>
        <taxon>Pseudomonadati</taxon>
        <taxon>Pseudomonadota</taxon>
        <taxon>Betaproteobacteria</taxon>
        <taxon>Burkholderiales</taxon>
        <taxon>Comamonadaceae</taxon>
        <taxon>Rhodoferax</taxon>
    </lineage>
</organism>
<dbReference type="PANTHER" id="PTHR21716:SF64">
    <property type="entry name" value="AI-2 TRANSPORT PROTEIN TQSA"/>
    <property type="match status" value="1"/>
</dbReference>
<evidence type="ECO:0000313" key="8">
    <source>
        <dbReference type="Proteomes" id="UP000824366"/>
    </source>
</evidence>
<feature type="transmembrane region" description="Helical" evidence="6">
    <location>
        <begin position="276"/>
        <end position="294"/>
    </location>
</feature>
<reference evidence="7 8" key="1">
    <citation type="journal article" date="2021" name="Microbiol. Spectr.">
        <title>A Single Bacterium Capable of Oxidation and Reduction of Iron at Circumneutral pH.</title>
        <authorList>
            <person name="Kato S."/>
            <person name="Ohkuma M."/>
        </authorList>
    </citation>
    <scope>NUCLEOTIDE SEQUENCE [LARGE SCALE GENOMIC DNA]</scope>
    <source>
        <strain evidence="7 8">MIZ03</strain>
    </source>
</reference>